<organism evidence="7 8">
    <name type="scientific">Amphiprion percula</name>
    <name type="common">Orange clownfish</name>
    <name type="synonym">Lutjanus percula</name>
    <dbReference type="NCBI Taxonomy" id="161767"/>
    <lineage>
        <taxon>Eukaryota</taxon>
        <taxon>Metazoa</taxon>
        <taxon>Chordata</taxon>
        <taxon>Craniata</taxon>
        <taxon>Vertebrata</taxon>
        <taxon>Euteleostomi</taxon>
        <taxon>Actinopterygii</taxon>
        <taxon>Neopterygii</taxon>
        <taxon>Teleostei</taxon>
        <taxon>Neoteleostei</taxon>
        <taxon>Acanthomorphata</taxon>
        <taxon>Ovalentaria</taxon>
        <taxon>Pomacentridae</taxon>
        <taxon>Amphiprion</taxon>
    </lineage>
</organism>
<dbReference type="PRINTS" id="PR00686">
    <property type="entry name" value="TIFACTORIID"/>
</dbReference>
<dbReference type="InterPro" id="IPR000814">
    <property type="entry name" value="TBP"/>
</dbReference>
<evidence type="ECO:0000256" key="3">
    <source>
        <dbReference type="ARBA" id="ARBA00023015"/>
    </source>
</evidence>
<evidence type="ECO:0000313" key="8">
    <source>
        <dbReference type="Proteomes" id="UP000265080"/>
    </source>
</evidence>
<keyword evidence="3" id="KW-0805">Transcription regulation</keyword>
<proteinExistence type="inferred from homology"/>
<keyword evidence="6" id="KW-0539">Nucleus</keyword>
<protein>
    <submittedName>
        <fullName evidence="7">Uncharacterized protein</fullName>
    </submittedName>
</protein>
<dbReference type="GO" id="GO:0006352">
    <property type="term" value="P:DNA-templated transcription initiation"/>
    <property type="evidence" value="ECO:0007669"/>
    <property type="project" value="InterPro"/>
</dbReference>
<dbReference type="Ensembl" id="ENSAPET00000023692.1">
    <property type="protein sequence ID" value="ENSAPEP00000023081.1"/>
    <property type="gene ID" value="ENSAPEG00000016425.1"/>
</dbReference>
<dbReference type="STRING" id="161767.ENSAPEP00000023081"/>
<accession>A0A3P8TEG6</accession>
<dbReference type="AlphaFoldDB" id="A0A3P8TEG6"/>
<dbReference type="Gene3D" id="3.30.310.10">
    <property type="entry name" value="TATA-Binding Protein"/>
    <property type="match status" value="1"/>
</dbReference>
<evidence type="ECO:0000256" key="6">
    <source>
        <dbReference type="ARBA" id="ARBA00023242"/>
    </source>
</evidence>
<keyword evidence="8" id="KW-1185">Reference proteome</keyword>
<dbReference type="OMA" id="KIQLMVA"/>
<reference evidence="7" key="3">
    <citation type="submission" date="2025-09" db="UniProtKB">
        <authorList>
            <consortium name="Ensembl"/>
        </authorList>
    </citation>
    <scope>IDENTIFICATION</scope>
</reference>
<evidence type="ECO:0000256" key="5">
    <source>
        <dbReference type="ARBA" id="ARBA00023163"/>
    </source>
</evidence>
<keyword evidence="5" id="KW-0804">Transcription</keyword>
<evidence type="ECO:0000256" key="4">
    <source>
        <dbReference type="ARBA" id="ARBA00023125"/>
    </source>
</evidence>
<reference evidence="7 8" key="1">
    <citation type="submission" date="2018-03" db="EMBL/GenBank/DDBJ databases">
        <title>Finding Nemo's genes: A chromosome-scale reference assembly of the genome of the orange clownfish Amphiprion percula.</title>
        <authorList>
            <person name="Lehmann R."/>
        </authorList>
    </citation>
    <scope>NUCLEOTIDE SEQUENCE</scope>
</reference>
<keyword evidence="4" id="KW-0238">DNA-binding</keyword>
<evidence type="ECO:0000256" key="1">
    <source>
        <dbReference type="ARBA" id="ARBA00004123"/>
    </source>
</evidence>
<dbReference type="FunFam" id="3.30.310.10:FF:000005">
    <property type="entry name" value="TATA box-binding protein-like 1"/>
    <property type="match status" value="1"/>
</dbReference>
<dbReference type="Proteomes" id="UP000265080">
    <property type="component" value="Chromosome 23"/>
</dbReference>
<dbReference type="Pfam" id="PF00352">
    <property type="entry name" value="TBP"/>
    <property type="match status" value="1"/>
</dbReference>
<sequence>GEPSENLRMNVVSRVNLGCCLDLKLIAKNTWNIEYKPKVHKQELLLRRPRTTANIFNSGVLICSGATSVEESKVAARRFTRIVQKLGFPVRFLNFKIQLMVATCSSFPPFRIRNTWR</sequence>
<dbReference type="PANTHER" id="PTHR10126">
    <property type="entry name" value="TATA-BOX BINDING PROTEIN"/>
    <property type="match status" value="1"/>
</dbReference>
<reference evidence="7" key="2">
    <citation type="submission" date="2025-08" db="UniProtKB">
        <authorList>
            <consortium name="Ensembl"/>
        </authorList>
    </citation>
    <scope>IDENTIFICATION</scope>
</reference>
<dbReference type="SUPFAM" id="SSF55945">
    <property type="entry name" value="TATA-box binding protein-like"/>
    <property type="match status" value="1"/>
</dbReference>
<evidence type="ECO:0000313" key="7">
    <source>
        <dbReference type="Ensembl" id="ENSAPEP00000023081.1"/>
    </source>
</evidence>
<dbReference type="GeneTree" id="ENSGT00940000159561"/>
<comment type="similarity">
    <text evidence="2">Belongs to the TBP family.</text>
</comment>
<dbReference type="InterPro" id="IPR012295">
    <property type="entry name" value="TBP_dom_sf"/>
</dbReference>
<dbReference type="GO" id="GO:0003677">
    <property type="term" value="F:DNA binding"/>
    <property type="evidence" value="ECO:0007669"/>
    <property type="project" value="UniProtKB-KW"/>
</dbReference>
<dbReference type="GO" id="GO:0005634">
    <property type="term" value="C:nucleus"/>
    <property type="evidence" value="ECO:0007669"/>
    <property type="project" value="UniProtKB-SubCell"/>
</dbReference>
<name>A0A3P8TEG6_AMPPE</name>
<evidence type="ECO:0000256" key="2">
    <source>
        <dbReference type="ARBA" id="ARBA00005560"/>
    </source>
</evidence>
<comment type="subcellular location">
    <subcellularLocation>
        <location evidence="1">Nucleus</location>
    </subcellularLocation>
</comment>